<name>A0A5S3PRG1_9FLAO</name>
<evidence type="ECO:0000256" key="6">
    <source>
        <dbReference type="ARBA" id="ARBA00023136"/>
    </source>
</evidence>
<evidence type="ECO:0000256" key="2">
    <source>
        <dbReference type="ARBA" id="ARBA00005779"/>
    </source>
</evidence>
<keyword evidence="3" id="KW-1003">Cell membrane</keyword>
<organism evidence="8 9">
    <name type="scientific">Maribacter algarum</name>
    <name type="common">ex Zhang et al. 2020</name>
    <dbReference type="NCBI Taxonomy" id="2578118"/>
    <lineage>
        <taxon>Bacteria</taxon>
        <taxon>Pseudomonadati</taxon>
        <taxon>Bacteroidota</taxon>
        <taxon>Flavobacteriia</taxon>
        <taxon>Flavobacteriales</taxon>
        <taxon>Flavobacteriaceae</taxon>
        <taxon>Maribacter</taxon>
    </lineage>
</organism>
<dbReference type="Proteomes" id="UP000310314">
    <property type="component" value="Unassembled WGS sequence"/>
</dbReference>
<dbReference type="OrthoDB" id="1443254at2"/>
<evidence type="ECO:0000256" key="7">
    <source>
        <dbReference type="SAM" id="Phobius"/>
    </source>
</evidence>
<protein>
    <submittedName>
        <fullName evidence="8">DUF350 domain-containing protein</fullName>
    </submittedName>
</protein>
<dbReference type="InterPro" id="IPR007140">
    <property type="entry name" value="DUF350"/>
</dbReference>
<comment type="caution">
    <text evidence="8">The sequence shown here is derived from an EMBL/GenBank/DDBJ whole genome shotgun (WGS) entry which is preliminary data.</text>
</comment>
<sequence length="170" mass="19241">MELFYLALIQIIISIVLSIVIFFISYKILIKIFKLEESEFNNDNLALSIFFSGIIFSIGYLLSGIIPSIINAIQLIKIHSEGNLFVEVLKYSSMCLFVGFLAISILQISSFLLVKTMTKHIKEVEQLKQNNLAVSILLVSILISITLISADSLIFLLETFLPQPEFIQYN</sequence>
<gene>
    <name evidence="8" type="ORF">FEE95_12365</name>
</gene>
<proteinExistence type="inferred from homology"/>
<dbReference type="Pfam" id="PF03994">
    <property type="entry name" value="DUF350"/>
    <property type="match status" value="1"/>
</dbReference>
<keyword evidence="6 7" id="KW-0472">Membrane</keyword>
<evidence type="ECO:0000256" key="4">
    <source>
        <dbReference type="ARBA" id="ARBA00022692"/>
    </source>
</evidence>
<feature type="transmembrane region" description="Helical" evidence="7">
    <location>
        <begin position="45"/>
        <end position="70"/>
    </location>
</feature>
<comment type="similarity">
    <text evidence="2">Belongs to the UPF0719 family.</text>
</comment>
<evidence type="ECO:0000313" key="8">
    <source>
        <dbReference type="EMBL" id="TMM57274.1"/>
    </source>
</evidence>
<evidence type="ECO:0000256" key="1">
    <source>
        <dbReference type="ARBA" id="ARBA00004651"/>
    </source>
</evidence>
<feature type="transmembrane region" description="Helical" evidence="7">
    <location>
        <begin position="134"/>
        <end position="157"/>
    </location>
</feature>
<comment type="subcellular location">
    <subcellularLocation>
        <location evidence="1">Cell membrane</location>
        <topology evidence="1">Multi-pass membrane protein</topology>
    </subcellularLocation>
</comment>
<dbReference type="EMBL" id="VATY01000002">
    <property type="protein sequence ID" value="TMM57274.1"/>
    <property type="molecule type" value="Genomic_DNA"/>
</dbReference>
<evidence type="ECO:0000256" key="5">
    <source>
        <dbReference type="ARBA" id="ARBA00022989"/>
    </source>
</evidence>
<feature type="transmembrane region" description="Helical" evidence="7">
    <location>
        <begin position="90"/>
        <end position="114"/>
    </location>
</feature>
<evidence type="ECO:0000313" key="9">
    <source>
        <dbReference type="Proteomes" id="UP000310314"/>
    </source>
</evidence>
<reference evidence="8 9" key="1">
    <citation type="submission" date="2019-05" db="EMBL/GenBank/DDBJ databases">
        <authorList>
            <person name="Zhang J.-Y."/>
            <person name="Feg X."/>
            <person name="Du Z.-J."/>
        </authorList>
    </citation>
    <scope>NUCLEOTIDE SEQUENCE [LARGE SCALE GENOMIC DNA]</scope>
    <source>
        <strain evidence="8 9">RZ26</strain>
    </source>
</reference>
<evidence type="ECO:0000256" key="3">
    <source>
        <dbReference type="ARBA" id="ARBA00022475"/>
    </source>
</evidence>
<dbReference type="GO" id="GO:0005886">
    <property type="term" value="C:plasma membrane"/>
    <property type="evidence" value="ECO:0007669"/>
    <property type="project" value="UniProtKB-SubCell"/>
</dbReference>
<dbReference type="AlphaFoldDB" id="A0A5S3PRG1"/>
<keyword evidence="9" id="KW-1185">Reference proteome</keyword>
<dbReference type="RefSeq" id="WP_138658257.1">
    <property type="nucleotide sequence ID" value="NZ_VATY01000002.1"/>
</dbReference>
<feature type="transmembrane region" description="Helical" evidence="7">
    <location>
        <begin position="6"/>
        <end position="24"/>
    </location>
</feature>
<accession>A0A5S3PRG1</accession>
<keyword evidence="5 7" id="KW-1133">Transmembrane helix</keyword>
<keyword evidence="4 7" id="KW-0812">Transmembrane</keyword>